<keyword evidence="3" id="KW-1185">Reference proteome</keyword>
<gene>
    <name evidence="2" type="ORF">VSS37_06615</name>
</gene>
<organism evidence="2 3">
    <name type="scientific">Candidatus Thiothrix phosphatis</name>
    <dbReference type="NCBI Taxonomy" id="3112415"/>
    <lineage>
        <taxon>Bacteria</taxon>
        <taxon>Pseudomonadati</taxon>
        <taxon>Pseudomonadota</taxon>
        <taxon>Gammaproteobacteria</taxon>
        <taxon>Thiotrichales</taxon>
        <taxon>Thiotrichaceae</taxon>
        <taxon>Thiothrix</taxon>
    </lineage>
</organism>
<evidence type="ECO:0000313" key="3">
    <source>
        <dbReference type="Proteomes" id="UP001308005"/>
    </source>
</evidence>
<comment type="caution">
    <text evidence="2">The sequence shown here is derived from an EMBL/GenBank/DDBJ whole genome shotgun (WGS) entry which is preliminary data.</text>
</comment>
<accession>A0ABU6CX02</accession>
<name>A0ABU6CX02_9GAMM</name>
<dbReference type="EMBL" id="JAYMYJ010000048">
    <property type="protein sequence ID" value="MEB4590644.1"/>
    <property type="molecule type" value="Genomic_DNA"/>
</dbReference>
<feature type="region of interest" description="Disordered" evidence="1">
    <location>
        <begin position="1"/>
        <end position="25"/>
    </location>
</feature>
<protein>
    <submittedName>
        <fullName evidence="2">Uncharacterized protein</fullName>
    </submittedName>
</protein>
<proteinExistence type="predicted"/>
<dbReference type="RefSeq" id="WP_324694004.1">
    <property type="nucleotide sequence ID" value="NZ_JAYMYJ010000048.1"/>
</dbReference>
<evidence type="ECO:0000256" key="1">
    <source>
        <dbReference type="SAM" id="MobiDB-lite"/>
    </source>
</evidence>
<evidence type="ECO:0000313" key="2">
    <source>
        <dbReference type="EMBL" id="MEB4590644.1"/>
    </source>
</evidence>
<feature type="compositionally biased region" description="Basic and acidic residues" evidence="1">
    <location>
        <begin position="1"/>
        <end position="20"/>
    </location>
</feature>
<reference evidence="3" key="1">
    <citation type="submission" date="2023-07" db="EMBL/GenBank/DDBJ databases">
        <title>The carbon used by Thiothrix.</title>
        <authorList>
            <person name="Chen L."/>
        </authorList>
    </citation>
    <scope>NUCLEOTIDE SEQUENCE [LARGE SCALE GENOMIC DNA]</scope>
</reference>
<dbReference type="Proteomes" id="UP001308005">
    <property type="component" value="Unassembled WGS sequence"/>
</dbReference>
<sequence length="100" mass="11256">MSALEELKARKQAREEEKASAQEAGNNDALIQGVLVPFKHWRNNKPVRVYILMNPVAVTNDLLDVAIDEAEKTTGMKLDVYEKYNTSDGGNQKKPWAPRT</sequence>